<dbReference type="AlphaFoldDB" id="B8IL12"/>
<keyword evidence="7" id="KW-1185">Reference proteome</keyword>
<evidence type="ECO:0000256" key="3">
    <source>
        <dbReference type="ARBA" id="ARBA00023163"/>
    </source>
</evidence>
<protein>
    <submittedName>
        <fullName evidence="6">Transcriptional regulator, GntR family</fullName>
    </submittedName>
</protein>
<evidence type="ECO:0000259" key="5">
    <source>
        <dbReference type="PROSITE" id="PS50949"/>
    </source>
</evidence>
<gene>
    <name evidence="6" type="ordered locus">Mnod_3277</name>
</gene>
<dbReference type="STRING" id="460265.Mnod_3277"/>
<dbReference type="SMART" id="SM00345">
    <property type="entry name" value="HTH_GNTR"/>
    <property type="match status" value="1"/>
</dbReference>
<feature type="domain" description="HTH gntR-type" evidence="5">
    <location>
        <begin position="50"/>
        <end position="117"/>
    </location>
</feature>
<evidence type="ECO:0000313" key="7">
    <source>
        <dbReference type="Proteomes" id="UP000008207"/>
    </source>
</evidence>
<dbReference type="CDD" id="cd07377">
    <property type="entry name" value="WHTH_GntR"/>
    <property type="match status" value="1"/>
</dbReference>
<dbReference type="GO" id="GO:0003677">
    <property type="term" value="F:DNA binding"/>
    <property type="evidence" value="ECO:0007669"/>
    <property type="project" value="UniProtKB-KW"/>
</dbReference>
<dbReference type="Pfam" id="PF00392">
    <property type="entry name" value="GntR"/>
    <property type="match status" value="1"/>
</dbReference>
<sequence length="259" mass="28868">MSTTQRQHTRPLSPEGDSAYHEGPILPWHRSPLLHSLDTLAEPTAAKAGLRLGDQAYAALEELIVTAALPPGSLWSEAALSERTGIGRTPVREALQRLAADHLVILLRRHGIKITEVLGAEQLLVLDARRELERLVSVCAARRATRAEREAHVRSAVELREAGERRDPLLYLRVHFALKRFTCECARNPYATRALSPLHALSRRFFYVHWDRFGDLMEVARVHADLAEAIGRGDEAGASACCDTMTDYAVAFTRKIILE</sequence>
<dbReference type="InterPro" id="IPR011711">
    <property type="entry name" value="GntR_C"/>
</dbReference>
<dbReference type="InterPro" id="IPR036388">
    <property type="entry name" value="WH-like_DNA-bd_sf"/>
</dbReference>
<dbReference type="InterPro" id="IPR036390">
    <property type="entry name" value="WH_DNA-bd_sf"/>
</dbReference>
<dbReference type="InterPro" id="IPR000524">
    <property type="entry name" value="Tscrpt_reg_HTH_GntR"/>
</dbReference>
<dbReference type="Gene3D" id="1.10.10.10">
    <property type="entry name" value="Winged helix-like DNA-binding domain superfamily/Winged helix DNA-binding domain"/>
    <property type="match status" value="1"/>
</dbReference>
<keyword evidence="2" id="KW-0238">DNA-binding</keyword>
<dbReference type="Proteomes" id="UP000008207">
    <property type="component" value="Chromosome"/>
</dbReference>
<dbReference type="SUPFAM" id="SSF46785">
    <property type="entry name" value="Winged helix' DNA-binding domain"/>
    <property type="match status" value="1"/>
</dbReference>
<dbReference type="Pfam" id="PF07729">
    <property type="entry name" value="FCD"/>
    <property type="match status" value="1"/>
</dbReference>
<dbReference type="PANTHER" id="PTHR43537:SF45">
    <property type="entry name" value="GNTR FAMILY REGULATORY PROTEIN"/>
    <property type="match status" value="1"/>
</dbReference>
<organism evidence="6 7">
    <name type="scientific">Methylobacterium nodulans (strain LMG 21967 / CNCM I-2342 / ORS 2060)</name>
    <dbReference type="NCBI Taxonomy" id="460265"/>
    <lineage>
        <taxon>Bacteria</taxon>
        <taxon>Pseudomonadati</taxon>
        <taxon>Pseudomonadota</taxon>
        <taxon>Alphaproteobacteria</taxon>
        <taxon>Hyphomicrobiales</taxon>
        <taxon>Methylobacteriaceae</taxon>
        <taxon>Methylobacterium</taxon>
    </lineage>
</organism>
<dbReference type="PANTHER" id="PTHR43537">
    <property type="entry name" value="TRANSCRIPTIONAL REGULATOR, GNTR FAMILY"/>
    <property type="match status" value="1"/>
</dbReference>
<dbReference type="SUPFAM" id="SSF48008">
    <property type="entry name" value="GntR ligand-binding domain-like"/>
    <property type="match status" value="1"/>
</dbReference>
<dbReference type="HOGENOM" id="CLU_017584_5_2_5"/>
<dbReference type="EMBL" id="CP001349">
    <property type="protein sequence ID" value="ACL58200.1"/>
    <property type="molecule type" value="Genomic_DNA"/>
</dbReference>
<dbReference type="Gene3D" id="1.20.120.530">
    <property type="entry name" value="GntR ligand-binding domain-like"/>
    <property type="match status" value="1"/>
</dbReference>
<evidence type="ECO:0000313" key="6">
    <source>
        <dbReference type="EMBL" id="ACL58200.1"/>
    </source>
</evidence>
<feature type="region of interest" description="Disordered" evidence="4">
    <location>
        <begin position="1"/>
        <end position="21"/>
    </location>
</feature>
<accession>B8IL12</accession>
<evidence type="ECO:0000256" key="1">
    <source>
        <dbReference type="ARBA" id="ARBA00023015"/>
    </source>
</evidence>
<name>B8IL12_METNO</name>
<dbReference type="KEGG" id="mno:Mnod_3277"/>
<reference evidence="6 7" key="1">
    <citation type="submission" date="2009-01" db="EMBL/GenBank/DDBJ databases">
        <title>Complete sequence of chromosome of Methylobacterium nodulans ORS 2060.</title>
        <authorList>
            <consortium name="US DOE Joint Genome Institute"/>
            <person name="Lucas S."/>
            <person name="Copeland A."/>
            <person name="Lapidus A."/>
            <person name="Glavina del Rio T."/>
            <person name="Dalin E."/>
            <person name="Tice H."/>
            <person name="Bruce D."/>
            <person name="Goodwin L."/>
            <person name="Pitluck S."/>
            <person name="Sims D."/>
            <person name="Brettin T."/>
            <person name="Detter J.C."/>
            <person name="Han C."/>
            <person name="Larimer F."/>
            <person name="Land M."/>
            <person name="Hauser L."/>
            <person name="Kyrpides N."/>
            <person name="Ivanova N."/>
            <person name="Marx C.J."/>
            <person name="Richardson P."/>
        </authorList>
    </citation>
    <scope>NUCLEOTIDE SEQUENCE [LARGE SCALE GENOMIC DNA]</scope>
    <source>
        <strain evidence="7">LMG 21967 / CNCM I-2342 / ORS 2060</strain>
    </source>
</reference>
<dbReference type="GO" id="GO:0003700">
    <property type="term" value="F:DNA-binding transcription factor activity"/>
    <property type="evidence" value="ECO:0007669"/>
    <property type="project" value="InterPro"/>
</dbReference>
<evidence type="ECO:0000256" key="2">
    <source>
        <dbReference type="ARBA" id="ARBA00023125"/>
    </source>
</evidence>
<keyword evidence="3" id="KW-0804">Transcription</keyword>
<dbReference type="InterPro" id="IPR008920">
    <property type="entry name" value="TF_FadR/GntR_C"/>
</dbReference>
<keyword evidence="1" id="KW-0805">Transcription regulation</keyword>
<proteinExistence type="predicted"/>
<dbReference type="SMART" id="SM00895">
    <property type="entry name" value="FCD"/>
    <property type="match status" value="1"/>
</dbReference>
<dbReference type="PROSITE" id="PS50949">
    <property type="entry name" value="HTH_GNTR"/>
    <property type="match status" value="1"/>
</dbReference>
<evidence type="ECO:0000256" key="4">
    <source>
        <dbReference type="SAM" id="MobiDB-lite"/>
    </source>
</evidence>
<dbReference type="eggNOG" id="COG1802">
    <property type="taxonomic scope" value="Bacteria"/>
</dbReference>